<keyword evidence="4 6" id="KW-1133">Transmembrane helix</keyword>
<comment type="subcellular location">
    <subcellularLocation>
        <location evidence="1">Cell membrane</location>
        <topology evidence="1">Multi-pass membrane protein</topology>
    </subcellularLocation>
</comment>
<evidence type="ECO:0000313" key="7">
    <source>
        <dbReference type="EMBL" id="QIU95504.1"/>
    </source>
</evidence>
<dbReference type="KEGG" id="bfc:BacF7301_15685"/>
<feature type="transmembrane region" description="Helical" evidence="6">
    <location>
        <begin position="49"/>
        <end position="71"/>
    </location>
</feature>
<feature type="transmembrane region" description="Helical" evidence="6">
    <location>
        <begin position="184"/>
        <end position="202"/>
    </location>
</feature>
<name>A0A6H0KPX4_9BACE</name>
<feature type="transmembrane region" description="Helical" evidence="6">
    <location>
        <begin position="342"/>
        <end position="359"/>
    </location>
</feature>
<dbReference type="RefSeq" id="WP_167964242.1">
    <property type="nucleotide sequence ID" value="NZ_CP050831.1"/>
</dbReference>
<keyword evidence="2" id="KW-1003">Cell membrane</keyword>
<evidence type="ECO:0000256" key="5">
    <source>
        <dbReference type="ARBA" id="ARBA00023136"/>
    </source>
</evidence>
<feature type="transmembrane region" description="Helical" evidence="6">
    <location>
        <begin position="120"/>
        <end position="143"/>
    </location>
</feature>
<evidence type="ECO:0000256" key="1">
    <source>
        <dbReference type="ARBA" id="ARBA00004651"/>
    </source>
</evidence>
<feature type="transmembrane region" description="Helical" evidence="6">
    <location>
        <begin position="155"/>
        <end position="178"/>
    </location>
</feature>
<feature type="transmembrane region" description="Helical" evidence="6">
    <location>
        <begin position="250"/>
        <end position="268"/>
    </location>
</feature>
<keyword evidence="7" id="KW-0813">Transport</keyword>
<feature type="transmembrane region" description="Helical" evidence="6">
    <location>
        <begin position="437"/>
        <end position="457"/>
    </location>
</feature>
<feature type="transmembrane region" description="Helical" evidence="6">
    <location>
        <begin position="477"/>
        <end position="502"/>
    </location>
</feature>
<keyword evidence="7" id="KW-0762">Sugar transport</keyword>
<feature type="transmembrane region" description="Helical" evidence="6">
    <location>
        <begin position="379"/>
        <end position="399"/>
    </location>
</feature>
<dbReference type="GO" id="GO:0005886">
    <property type="term" value="C:plasma membrane"/>
    <property type="evidence" value="ECO:0007669"/>
    <property type="project" value="UniProtKB-SubCell"/>
</dbReference>
<protein>
    <submittedName>
        <fullName evidence="7">Sugar transporter</fullName>
    </submittedName>
</protein>
<gene>
    <name evidence="7" type="ORF">BacF7301_15685</name>
</gene>
<keyword evidence="8" id="KW-1185">Reference proteome</keyword>
<reference evidence="7 8" key="1">
    <citation type="submission" date="2020-03" db="EMBL/GenBank/DDBJ databases">
        <title>Genomic analysis of Bacteroides faecium CBA7301.</title>
        <authorList>
            <person name="Kim J."/>
            <person name="Roh S.W."/>
        </authorList>
    </citation>
    <scope>NUCLEOTIDE SEQUENCE [LARGE SCALE GENOMIC DNA]</scope>
    <source>
        <strain evidence="7 8">CBA7301</strain>
    </source>
</reference>
<keyword evidence="5 6" id="KW-0472">Membrane</keyword>
<accession>A0A6H0KPX4</accession>
<dbReference type="PANTHER" id="PTHR30250:SF26">
    <property type="entry name" value="PSMA PROTEIN"/>
    <property type="match status" value="1"/>
</dbReference>
<organism evidence="7 8">
    <name type="scientific">Bacteroides faecium</name>
    <dbReference type="NCBI Taxonomy" id="2715212"/>
    <lineage>
        <taxon>Bacteria</taxon>
        <taxon>Pseudomonadati</taxon>
        <taxon>Bacteroidota</taxon>
        <taxon>Bacteroidia</taxon>
        <taxon>Bacteroidales</taxon>
        <taxon>Bacteroidaceae</taxon>
        <taxon>Bacteroides</taxon>
    </lineage>
</organism>
<dbReference type="AlphaFoldDB" id="A0A6H0KPX4"/>
<dbReference type="Proteomes" id="UP000501780">
    <property type="component" value="Chromosome"/>
</dbReference>
<evidence type="ECO:0000256" key="4">
    <source>
        <dbReference type="ARBA" id="ARBA00022989"/>
    </source>
</evidence>
<sequence length="519" mass="59184">MADRTQKSIKNAQISMFYYFVQLILGFWSRKVFFEYLGSEILGLDTTATNLLSFLNLAEMGISTAVGFFLYKPLYDNDTKTVTEIVALEGWVYRRIAYVIICAAAVLMGFFPLIFAKSTIPLWCVYATFLVMLFGSMLGYFINYKMIVLGADQKTYKVTIVTQGAGAFLKILLILLLPIVSSPFVFYLLTNTVGYLFGCVWLNKVLKKEYPWLSVKGYDGKSLLHKYPDVMKKTKQVFIHRISETILNQAAPLIMYAYTSFTIIAYYGNYILVITKMSQLLSTVFGSTGAAIGNLIASGDKERIKKVFWELFDSRLFISFTALFCIYYLIEPFIRVWLGDDYLLSKELLIIMLVSFSIVANRTTIDSFICGSGLFHDIWAPITESIINLIASVTLGYYWGIEGVLLGGIISQSIFIGVWKPYFLFTEGIKESSLNYFIPFLGRCAIIGICFLVLYFATSFIDFESIDSYEKLIQCGLTVFLEVVITVFTMFYIFTSGMKFFVSRMYALFMAKLNEFRKR</sequence>
<feature type="transmembrane region" description="Helical" evidence="6">
    <location>
        <begin position="280"/>
        <end position="299"/>
    </location>
</feature>
<dbReference type="InterPro" id="IPR050833">
    <property type="entry name" value="Poly_Biosynth_Transport"/>
</dbReference>
<proteinExistence type="predicted"/>
<keyword evidence="3 6" id="KW-0812">Transmembrane</keyword>
<feature type="transmembrane region" description="Helical" evidence="6">
    <location>
        <begin position="311"/>
        <end position="330"/>
    </location>
</feature>
<evidence type="ECO:0000256" key="6">
    <source>
        <dbReference type="SAM" id="Phobius"/>
    </source>
</evidence>
<dbReference type="PANTHER" id="PTHR30250">
    <property type="entry name" value="PST FAMILY PREDICTED COLANIC ACID TRANSPORTER"/>
    <property type="match status" value="1"/>
</dbReference>
<dbReference type="EMBL" id="CP050831">
    <property type="protein sequence ID" value="QIU95504.1"/>
    <property type="molecule type" value="Genomic_DNA"/>
</dbReference>
<evidence type="ECO:0000313" key="8">
    <source>
        <dbReference type="Proteomes" id="UP000501780"/>
    </source>
</evidence>
<feature type="transmembrane region" description="Helical" evidence="6">
    <location>
        <begin position="12"/>
        <end position="29"/>
    </location>
</feature>
<feature type="transmembrane region" description="Helical" evidence="6">
    <location>
        <begin position="405"/>
        <end position="425"/>
    </location>
</feature>
<evidence type="ECO:0000256" key="3">
    <source>
        <dbReference type="ARBA" id="ARBA00022692"/>
    </source>
</evidence>
<evidence type="ECO:0000256" key="2">
    <source>
        <dbReference type="ARBA" id="ARBA00022475"/>
    </source>
</evidence>
<feature type="transmembrane region" description="Helical" evidence="6">
    <location>
        <begin position="92"/>
        <end position="114"/>
    </location>
</feature>